<dbReference type="Proteomes" id="UP000516444">
    <property type="component" value="Chromosome"/>
</dbReference>
<dbReference type="AlphaFoldDB" id="A0A7G1NUC4"/>
<dbReference type="EMBL" id="AP023440">
    <property type="protein sequence ID" value="BCL25217.1"/>
    <property type="molecule type" value="Genomic_DNA"/>
</dbReference>
<evidence type="ECO:0000256" key="1">
    <source>
        <dbReference type="SAM" id="MobiDB-lite"/>
    </source>
</evidence>
<accession>A0A7G1NUC4</accession>
<feature type="region of interest" description="Disordered" evidence="1">
    <location>
        <begin position="1"/>
        <end position="21"/>
    </location>
</feature>
<reference evidence="2 3" key="1">
    <citation type="journal article" date="2014" name="Int. J. Syst. Evol. Microbiol.">
        <title>Complete genome sequence of Corynebacterium casei LMG S-19264T (=DSM 44701T), isolated from a smear-ripened cheese.</title>
        <authorList>
            <consortium name="US DOE Joint Genome Institute (JGI-PGF)"/>
            <person name="Walter F."/>
            <person name="Albersmeier A."/>
            <person name="Kalinowski J."/>
            <person name="Ruckert C."/>
        </authorList>
    </citation>
    <scope>NUCLEOTIDE SEQUENCE [LARGE SCALE GENOMIC DNA]</scope>
    <source>
        <strain evidence="2 3">JCM 4677</strain>
    </source>
</reference>
<keyword evidence="3" id="KW-1185">Reference proteome</keyword>
<organism evidence="2 3">
    <name type="scientific">Streptomyces aurantiacus</name>
    <dbReference type="NCBI Taxonomy" id="47760"/>
    <lineage>
        <taxon>Bacteria</taxon>
        <taxon>Bacillati</taxon>
        <taxon>Actinomycetota</taxon>
        <taxon>Actinomycetes</taxon>
        <taxon>Kitasatosporales</taxon>
        <taxon>Streptomycetaceae</taxon>
        <taxon>Streptomyces</taxon>
        <taxon>Streptomyces aurantiacus group</taxon>
    </lineage>
</organism>
<gene>
    <name evidence="2" type="ORF">GCM10017557_00760</name>
</gene>
<name>A0A7G1NUC4_9ACTN</name>
<protein>
    <submittedName>
        <fullName evidence="2">Uncharacterized protein</fullName>
    </submittedName>
</protein>
<proteinExistence type="predicted"/>
<evidence type="ECO:0000313" key="3">
    <source>
        <dbReference type="Proteomes" id="UP000516444"/>
    </source>
</evidence>
<dbReference type="KEGG" id="sgm:GCM10017557_00760"/>
<evidence type="ECO:0000313" key="2">
    <source>
        <dbReference type="EMBL" id="BCL25217.1"/>
    </source>
</evidence>
<sequence length="103" mass="10589">MSTELTSGSGWPPGVGTDREPAFVRTTGDGCGSAGAVADRVRRAGKQAAASPAHINRLPRTELGVRCSCRTKTPRTNAANGSARLSVPTAAALVEVIPMENSQ</sequence>